<evidence type="ECO:0000313" key="1">
    <source>
        <dbReference type="EMBL" id="EAW15181.1"/>
    </source>
</evidence>
<dbReference type="HOGENOM" id="CLU_514917_0_0_1"/>
<dbReference type="STRING" id="344612.A1C441"/>
<dbReference type="KEGG" id="act:ACLA_058390"/>
<dbReference type="VEuPathDB" id="FungiDB:ACLA_058390"/>
<keyword evidence="2" id="KW-1185">Reference proteome</keyword>
<dbReference type="RefSeq" id="XP_001276607.1">
    <property type="nucleotide sequence ID" value="XM_001276606.1"/>
</dbReference>
<gene>
    <name evidence="1" type="ORF">ACLA_058390</name>
</gene>
<dbReference type="GeneID" id="4708870"/>
<accession>A1C441</accession>
<dbReference type="eggNOG" id="ENOG502SRZH">
    <property type="taxonomic scope" value="Eukaryota"/>
</dbReference>
<dbReference type="AlphaFoldDB" id="A1C441"/>
<dbReference type="OMA" id="VRKPQWK"/>
<protein>
    <recommendedName>
        <fullName evidence="3">Myb-like domain-containing protein</fullName>
    </recommendedName>
</protein>
<organism evidence="1 2">
    <name type="scientific">Aspergillus clavatus (strain ATCC 1007 / CBS 513.65 / DSM 816 / NCTC 3887 / NRRL 1 / QM 1276 / 107)</name>
    <dbReference type="NCBI Taxonomy" id="344612"/>
    <lineage>
        <taxon>Eukaryota</taxon>
        <taxon>Fungi</taxon>
        <taxon>Dikarya</taxon>
        <taxon>Ascomycota</taxon>
        <taxon>Pezizomycotina</taxon>
        <taxon>Eurotiomycetes</taxon>
        <taxon>Eurotiomycetidae</taxon>
        <taxon>Eurotiales</taxon>
        <taxon>Aspergillaceae</taxon>
        <taxon>Aspergillus</taxon>
        <taxon>Aspergillus subgen. Fumigati</taxon>
    </lineage>
</organism>
<dbReference type="Proteomes" id="UP000006701">
    <property type="component" value="Unassembled WGS sequence"/>
</dbReference>
<evidence type="ECO:0000313" key="2">
    <source>
        <dbReference type="Proteomes" id="UP000006701"/>
    </source>
</evidence>
<dbReference type="EMBL" id="DS026990">
    <property type="protein sequence ID" value="EAW15181.1"/>
    <property type="molecule type" value="Genomic_DNA"/>
</dbReference>
<evidence type="ECO:0008006" key="3">
    <source>
        <dbReference type="Google" id="ProtNLM"/>
    </source>
</evidence>
<name>A1C441_ASPCL</name>
<proteinExistence type="predicted"/>
<dbReference type="OrthoDB" id="3439209at2759"/>
<sequence length="597" mass="65707">MNLEMLSKHMCPAGAPIRSRNVHIPASKLLVHAGRLPSLPALVDRSGELGDDKGYMASLKAMLRVLVDPENSKTCVIFEKSPNSPDPAHAYYFFDNNPDVVQAKTSSQQSEPFPKEILSCEQPWANHCTGATEMLPDTPNKLSMANTQTMKQDVCFWSDALTPFEIEDSGFPSHEYTCLSMIQDHHHPTFHGGNLSVLKYVEQHDESTSDTTVSADAFSDVESKPDIFPSVYAHPIRKPNSYSTATSFQSFSDPEIASSTTSPASSQEYLPGVGRHGIHKTHWLDGQVGSAVLLSQSSPGSVEDPYTPVVSTCGGTAPLHWSSSGIPTSWEMQSQETDLQGAHWGNVRCFPGVHAHGRPVGGDPQLSTHTIDNVHGCLPLLNDAQPYLQHPPSFLHVSRPPVYSAGSASGKDRDAVEQGASPLHFANSELMYHQHGYEVTPSVQSDLAGNPTLPCPGRRGSRAIPCHSENRNAFLIECKRRGLSYKDIKRLGGFKEAESTLRGRFRTLTKTKEQRVRKPQWKEKDIRLLCEAVNACSNSGKQVSNSYSWSCRPRGLGLPPKVSWKKVAQYIWTHGGSYHFGNATCKKKWCEVHSVKI</sequence>
<reference evidence="1 2" key="1">
    <citation type="journal article" date="2008" name="PLoS Genet.">
        <title>Genomic islands in the pathogenic filamentous fungus Aspergillus fumigatus.</title>
        <authorList>
            <person name="Fedorova N.D."/>
            <person name="Khaldi N."/>
            <person name="Joardar V.S."/>
            <person name="Maiti R."/>
            <person name="Amedeo P."/>
            <person name="Anderson M.J."/>
            <person name="Crabtree J."/>
            <person name="Silva J.C."/>
            <person name="Badger J.H."/>
            <person name="Albarraq A."/>
            <person name="Angiuoli S."/>
            <person name="Bussey H."/>
            <person name="Bowyer P."/>
            <person name="Cotty P.J."/>
            <person name="Dyer P.S."/>
            <person name="Egan A."/>
            <person name="Galens K."/>
            <person name="Fraser-Liggett C.M."/>
            <person name="Haas B.J."/>
            <person name="Inman J.M."/>
            <person name="Kent R."/>
            <person name="Lemieux S."/>
            <person name="Malavazi I."/>
            <person name="Orvis J."/>
            <person name="Roemer T."/>
            <person name="Ronning C.M."/>
            <person name="Sundaram J.P."/>
            <person name="Sutton G."/>
            <person name="Turner G."/>
            <person name="Venter J.C."/>
            <person name="White O.R."/>
            <person name="Whitty B.R."/>
            <person name="Youngman P."/>
            <person name="Wolfe K.H."/>
            <person name="Goldman G.H."/>
            <person name="Wortman J.R."/>
            <person name="Jiang B."/>
            <person name="Denning D.W."/>
            <person name="Nierman W.C."/>
        </authorList>
    </citation>
    <scope>NUCLEOTIDE SEQUENCE [LARGE SCALE GENOMIC DNA]</scope>
    <source>
        <strain evidence="2">ATCC 1007 / CBS 513.65 / DSM 816 / NCTC 3887 / NRRL 1</strain>
    </source>
</reference>